<comment type="caution">
    <text evidence="8">The sequence shown here is derived from an EMBL/GenBank/DDBJ whole genome shotgun (WGS) entry which is preliminary data.</text>
</comment>
<accession>A0AAV8YIC2</accession>
<evidence type="ECO:0000256" key="2">
    <source>
        <dbReference type="ARBA" id="ARBA00005375"/>
    </source>
</evidence>
<keyword evidence="9" id="KW-1185">Reference proteome</keyword>
<dbReference type="Gene3D" id="3.40.50.1240">
    <property type="entry name" value="Phosphoglycerate mutase-like"/>
    <property type="match status" value="1"/>
</dbReference>
<evidence type="ECO:0000256" key="7">
    <source>
        <dbReference type="ARBA" id="ARBA00023180"/>
    </source>
</evidence>
<dbReference type="PANTHER" id="PTHR11567:SF211">
    <property type="entry name" value="PROSTATIC ACID PHOSPHATASE"/>
    <property type="match status" value="1"/>
</dbReference>
<dbReference type="Pfam" id="PF00328">
    <property type="entry name" value="His_Phos_2"/>
    <property type="match status" value="1"/>
</dbReference>
<evidence type="ECO:0000256" key="6">
    <source>
        <dbReference type="ARBA" id="ARBA00023157"/>
    </source>
</evidence>
<dbReference type="AlphaFoldDB" id="A0AAV8YIC2"/>
<evidence type="ECO:0000313" key="9">
    <source>
        <dbReference type="Proteomes" id="UP001162162"/>
    </source>
</evidence>
<dbReference type="EMBL" id="JAPWTK010000091">
    <property type="protein sequence ID" value="KAJ8951023.1"/>
    <property type="molecule type" value="Genomic_DNA"/>
</dbReference>
<reference evidence="8" key="1">
    <citation type="journal article" date="2023" name="Insect Mol. Biol.">
        <title>Genome sequencing provides insights into the evolution of gene families encoding plant cell wall-degrading enzymes in longhorned beetles.</title>
        <authorList>
            <person name="Shin N.R."/>
            <person name="Okamura Y."/>
            <person name="Kirsch R."/>
            <person name="Pauchet Y."/>
        </authorList>
    </citation>
    <scope>NUCLEOTIDE SEQUENCE</scope>
    <source>
        <strain evidence="8">AMC_N1</strain>
    </source>
</reference>
<keyword evidence="7" id="KW-0325">Glycoprotein</keyword>
<protein>
    <recommendedName>
        <fullName evidence="3">acid phosphatase</fullName>
        <ecNumber evidence="3">3.1.3.2</ecNumber>
    </recommendedName>
</protein>
<dbReference type="InterPro" id="IPR000560">
    <property type="entry name" value="His_Pase_clade-2"/>
</dbReference>
<name>A0AAV8YIC2_9CUCU</name>
<comment type="similarity">
    <text evidence="2">Belongs to the histidine acid phosphatase family.</text>
</comment>
<keyword evidence="4" id="KW-0732">Signal</keyword>
<evidence type="ECO:0000256" key="3">
    <source>
        <dbReference type="ARBA" id="ARBA00012646"/>
    </source>
</evidence>
<evidence type="ECO:0000256" key="5">
    <source>
        <dbReference type="ARBA" id="ARBA00022801"/>
    </source>
</evidence>
<dbReference type="CDD" id="cd07061">
    <property type="entry name" value="HP_HAP_like"/>
    <property type="match status" value="1"/>
</dbReference>
<dbReference type="InterPro" id="IPR029033">
    <property type="entry name" value="His_PPase_superfam"/>
</dbReference>
<dbReference type="Proteomes" id="UP001162162">
    <property type="component" value="Unassembled WGS sequence"/>
</dbReference>
<dbReference type="PANTHER" id="PTHR11567">
    <property type="entry name" value="ACID PHOSPHATASE-RELATED"/>
    <property type="match status" value="1"/>
</dbReference>
<evidence type="ECO:0000313" key="8">
    <source>
        <dbReference type="EMBL" id="KAJ8951023.1"/>
    </source>
</evidence>
<evidence type="ECO:0000256" key="1">
    <source>
        <dbReference type="ARBA" id="ARBA00000032"/>
    </source>
</evidence>
<dbReference type="GO" id="GO:0003993">
    <property type="term" value="F:acid phosphatase activity"/>
    <property type="evidence" value="ECO:0007669"/>
    <property type="project" value="UniProtKB-EC"/>
</dbReference>
<dbReference type="SUPFAM" id="SSF53254">
    <property type="entry name" value="Phosphoglycerate mutase-like"/>
    <property type="match status" value="1"/>
</dbReference>
<organism evidence="8 9">
    <name type="scientific">Aromia moschata</name>
    <dbReference type="NCBI Taxonomy" id="1265417"/>
    <lineage>
        <taxon>Eukaryota</taxon>
        <taxon>Metazoa</taxon>
        <taxon>Ecdysozoa</taxon>
        <taxon>Arthropoda</taxon>
        <taxon>Hexapoda</taxon>
        <taxon>Insecta</taxon>
        <taxon>Pterygota</taxon>
        <taxon>Neoptera</taxon>
        <taxon>Endopterygota</taxon>
        <taxon>Coleoptera</taxon>
        <taxon>Polyphaga</taxon>
        <taxon>Cucujiformia</taxon>
        <taxon>Chrysomeloidea</taxon>
        <taxon>Cerambycidae</taxon>
        <taxon>Cerambycinae</taxon>
        <taxon>Callichromatini</taxon>
        <taxon>Aromia</taxon>
    </lineage>
</organism>
<keyword evidence="6" id="KW-1015">Disulfide bond</keyword>
<dbReference type="InterPro" id="IPR050645">
    <property type="entry name" value="Histidine_acid_phosphatase"/>
</dbReference>
<proteinExistence type="inferred from homology"/>
<keyword evidence="5" id="KW-0378">Hydrolase</keyword>
<gene>
    <name evidence="8" type="ORF">NQ318_006408</name>
</gene>
<dbReference type="EC" id="3.1.3.2" evidence="3"/>
<sequence>MCTIHLLAASQSVAGKRREYSIGKALRKRYDNFLGRVYEPDILEAQSTAFNRTKMSLELVLAGLFPPVGDQIFEPALSWQPIPYNYLPKAEDKILLGILCPNYGKFYDDHVNSRKLKKEFARRRKLFKYLSHHSGWNISNYGDIFYLYFGLRSEKEWGFELPDWTIPIFPQPLEDLVIKEYYIATATTHLRKLAAGYHLKKIIEDTRQKIAGTLKPSDRRLFLYSAHESNIANFLSTLDIFEPHIPPYGCYILIEVHLIQGVYGLKIFYQDYIADSPRLLKLPGCDEFCPFDQFVTLVKEYIPTEEFCHAKISA</sequence>
<comment type="catalytic activity">
    <reaction evidence="1">
        <text>a phosphate monoester + H2O = an alcohol + phosphate</text>
        <dbReference type="Rhea" id="RHEA:15017"/>
        <dbReference type="ChEBI" id="CHEBI:15377"/>
        <dbReference type="ChEBI" id="CHEBI:30879"/>
        <dbReference type="ChEBI" id="CHEBI:43474"/>
        <dbReference type="ChEBI" id="CHEBI:67140"/>
        <dbReference type="EC" id="3.1.3.2"/>
    </reaction>
</comment>
<evidence type="ECO:0000256" key="4">
    <source>
        <dbReference type="ARBA" id="ARBA00022729"/>
    </source>
</evidence>